<dbReference type="AlphaFoldDB" id="A0A672ZC77"/>
<evidence type="ECO:0000313" key="3">
    <source>
        <dbReference type="Proteomes" id="UP000472271"/>
    </source>
</evidence>
<keyword evidence="3" id="KW-1185">Reference proteome</keyword>
<keyword evidence="1" id="KW-0472">Membrane</keyword>
<sequence length="133" mass="14785">MVRELCHSLMSCCLADCLPVYDLFPSLTSLCFSLVGVPTQNAEPYRGFASLVRRTNPKRISLVTVLKILLFIPIIYLSVQSPNRFSKDSVKIAYVASLLEGPPLSYFNALFEQGSPISVAPVCVPEEREKDFP</sequence>
<feature type="transmembrane region" description="Helical" evidence="1">
    <location>
        <begin position="60"/>
        <end position="79"/>
    </location>
</feature>
<evidence type="ECO:0000313" key="2">
    <source>
        <dbReference type="Ensembl" id="ENSSORP00005014515.1"/>
    </source>
</evidence>
<evidence type="ECO:0000256" key="1">
    <source>
        <dbReference type="SAM" id="Phobius"/>
    </source>
</evidence>
<dbReference type="InParanoid" id="A0A672ZC77"/>
<reference evidence="2" key="2">
    <citation type="submission" date="2025-08" db="UniProtKB">
        <authorList>
            <consortium name="Ensembl"/>
        </authorList>
    </citation>
    <scope>IDENTIFICATION</scope>
</reference>
<accession>A0A672ZC77</accession>
<protein>
    <submittedName>
        <fullName evidence="2">Uncharacterized protein</fullName>
    </submittedName>
</protein>
<reference evidence="2" key="1">
    <citation type="submission" date="2019-06" db="EMBL/GenBank/DDBJ databases">
        <authorList>
            <consortium name="Wellcome Sanger Institute Data Sharing"/>
        </authorList>
    </citation>
    <scope>NUCLEOTIDE SEQUENCE [LARGE SCALE GENOMIC DNA]</scope>
</reference>
<reference evidence="2" key="3">
    <citation type="submission" date="2025-09" db="UniProtKB">
        <authorList>
            <consortium name="Ensembl"/>
        </authorList>
    </citation>
    <scope>IDENTIFICATION</scope>
</reference>
<dbReference type="Proteomes" id="UP000472271">
    <property type="component" value="Chromosome 11"/>
</dbReference>
<name>A0A672ZC77_9TELE</name>
<dbReference type="Ensembl" id="ENSSORT00005014940.1">
    <property type="protein sequence ID" value="ENSSORP00005014515.1"/>
    <property type="gene ID" value="ENSSORG00005007426.1"/>
</dbReference>
<keyword evidence="1" id="KW-1133">Transmembrane helix</keyword>
<proteinExistence type="predicted"/>
<keyword evidence="1" id="KW-0812">Transmembrane</keyword>
<organism evidence="2 3">
    <name type="scientific">Sphaeramia orbicularis</name>
    <name type="common">orbiculate cardinalfish</name>
    <dbReference type="NCBI Taxonomy" id="375764"/>
    <lineage>
        <taxon>Eukaryota</taxon>
        <taxon>Metazoa</taxon>
        <taxon>Chordata</taxon>
        <taxon>Craniata</taxon>
        <taxon>Vertebrata</taxon>
        <taxon>Euteleostomi</taxon>
        <taxon>Actinopterygii</taxon>
        <taxon>Neopterygii</taxon>
        <taxon>Teleostei</taxon>
        <taxon>Neoteleostei</taxon>
        <taxon>Acanthomorphata</taxon>
        <taxon>Gobiaria</taxon>
        <taxon>Kurtiformes</taxon>
        <taxon>Apogonoidei</taxon>
        <taxon>Apogonidae</taxon>
        <taxon>Apogoninae</taxon>
        <taxon>Sphaeramia</taxon>
    </lineage>
</organism>